<evidence type="ECO:0000256" key="7">
    <source>
        <dbReference type="ARBA" id="ARBA00022927"/>
    </source>
</evidence>
<evidence type="ECO:0000256" key="10">
    <source>
        <dbReference type="SAM" id="MobiDB-lite"/>
    </source>
</evidence>
<evidence type="ECO:0000256" key="1">
    <source>
        <dbReference type="ARBA" id="ARBA00004163"/>
    </source>
</evidence>
<organism evidence="12 13">
    <name type="scientific">Lagenidium giganteum</name>
    <dbReference type="NCBI Taxonomy" id="4803"/>
    <lineage>
        <taxon>Eukaryota</taxon>
        <taxon>Sar</taxon>
        <taxon>Stramenopiles</taxon>
        <taxon>Oomycota</taxon>
        <taxon>Peronosporomycetes</taxon>
        <taxon>Pythiales</taxon>
        <taxon>Pythiaceae</taxon>
    </lineage>
</organism>
<dbReference type="GO" id="GO:0005484">
    <property type="term" value="F:SNAP receptor activity"/>
    <property type="evidence" value="ECO:0007669"/>
    <property type="project" value="TreeGrafter"/>
</dbReference>
<keyword evidence="4 11" id="KW-0812">Transmembrane</keyword>
<dbReference type="Pfam" id="PF09753">
    <property type="entry name" value="Use1"/>
    <property type="match status" value="1"/>
</dbReference>
<sequence>MVSDNEHIKRIHTEVQSLVASCSSANTATVSLFPDVAELVRRHEERKRAKPTPPTPDHAKNASVPSEESTAARQRRSSWEAMSLQATDFDTMLEAPVPTDKPSAQTIRRRLGLLDRSMRERTSERSSMSETRTREEQQSLESDMFDLAKQLKERTQSINQSLQEDTKILDAVGQSAESNTELLEREHAVLKRQLASSIGFWTSLWLVLVVVVVFFLVYVYMKIFSRRVR</sequence>
<name>A0AAV2ZHF1_9STRA</name>
<protein>
    <recommendedName>
        <fullName evidence="14">Vesicle transport protein USE1</fullName>
    </recommendedName>
</protein>
<dbReference type="Proteomes" id="UP001146120">
    <property type="component" value="Unassembled WGS sequence"/>
</dbReference>
<keyword evidence="6" id="KW-0931">ER-Golgi transport</keyword>
<evidence type="ECO:0000256" key="2">
    <source>
        <dbReference type="ARBA" id="ARBA00007891"/>
    </source>
</evidence>
<feature type="compositionally biased region" description="Polar residues" evidence="10">
    <location>
        <begin position="63"/>
        <end position="72"/>
    </location>
</feature>
<evidence type="ECO:0000256" key="6">
    <source>
        <dbReference type="ARBA" id="ARBA00022892"/>
    </source>
</evidence>
<comment type="subcellular location">
    <subcellularLocation>
        <location evidence="1">Endoplasmic reticulum membrane</location>
        <topology evidence="1">Single-pass type IV membrane protein</topology>
    </subcellularLocation>
</comment>
<feature type="transmembrane region" description="Helical" evidence="11">
    <location>
        <begin position="198"/>
        <end position="221"/>
    </location>
</feature>
<evidence type="ECO:0000313" key="12">
    <source>
        <dbReference type="EMBL" id="DBA04304.1"/>
    </source>
</evidence>
<proteinExistence type="inferred from homology"/>
<keyword evidence="13" id="KW-1185">Reference proteome</keyword>
<evidence type="ECO:0000256" key="9">
    <source>
        <dbReference type="ARBA" id="ARBA00023136"/>
    </source>
</evidence>
<keyword evidence="3" id="KW-0813">Transport</keyword>
<evidence type="ECO:0000256" key="5">
    <source>
        <dbReference type="ARBA" id="ARBA00022824"/>
    </source>
</evidence>
<dbReference type="EMBL" id="DAKRPA010000009">
    <property type="protein sequence ID" value="DBA04304.1"/>
    <property type="molecule type" value="Genomic_DNA"/>
</dbReference>
<evidence type="ECO:0008006" key="14">
    <source>
        <dbReference type="Google" id="ProtNLM"/>
    </source>
</evidence>
<dbReference type="InterPro" id="IPR019150">
    <property type="entry name" value="Vesicle_transport_protein_Use1"/>
</dbReference>
<keyword evidence="8 11" id="KW-1133">Transmembrane helix</keyword>
<comment type="similarity">
    <text evidence="2">Belongs to the USE1 family.</text>
</comment>
<comment type="caution">
    <text evidence="12">The sequence shown here is derived from an EMBL/GenBank/DDBJ whole genome shotgun (WGS) entry which is preliminary data.</text>
</comment>
<dbReference type="PANTHER" id="PTHR13050">
    <property type="entry name" value="USE1-LIKE PROTEIN"/>
    <property type="match status" value="1"/>
</dbReference>
<accession>A0AAV2ZHF1</accession>
<evidence type="ECO:0000256" key="3">
    <source>
        <dbReference type="ARBA" id="ARBA00022448"/>
    </source>
</evidence>
<keyword evidence="9 11" id="KW-0472">Membrane</keyword>
<evidence type="ECO:0000313" key="13">
    <source>
        <dbReference type="Proteomes" id="UP001146120"/>
    </source>
</evidence>
<dbReference type="AlphaFoldDB" id="A0AAV2ZHF1"/>
<dbReference type="GO" id="GO:0031201">
    <property type="term" value="C:SNARE complex"/>
    <property type="evidence" value="ECO:0007669"/>
    <property type="project" value="TreeGrafter"/>
</dbReference>
<dbReference type="GO" id="GO:0005789">
    <property type="term" value="C:endoplasmic reticulum membrane"/>
    <property type="evidence" value="ECO:0007669"/>
    <property type="project" value="UniProtKB-SubCell"/>
</dbReference>
<evidence type="ECO:0000256" key="11">
    <source>
        <dbReference type="SAM" id="Phobius"/>
    </source>
</evidence>
<keyword evidence="7" id="KW-0653">Protein transport</keyword>
<feature type="region of interest" description="Disordered" evidence="10">
    <location>
        <begin position="43"/>
        <end position="80"/>
    </location>
</feature>
<gene>
    <name evidence="12" type="ORF">N0F65_002066</name>
</gene>
<dbReference type="GO" id="GO:0006890">
    <property type="term" value="P:retrograde vesicle-mediated transport, Golgi to endoplasmic reticulum"/>
    <property type="evidence" value="ECO:0007669"/>
    <property type="project" value="TreeGrafter"/>
</dbReference>
<keyword evidence="5" id="KW-0256">Endoplasmic reticulum</keyword>
<dbReference type="PANTHER" id="PTHR13050:SF7">
    <property type="entry name" value="VESICLE TRANSPORT PROTEIN USE1"/>
    <property type="match status" value="1"/>
</dbReference>
<reference evidence="12" key="1">
    <citation type="submission" date="2022-11" db="EMBL/GenBank/DDBJ databases">
        <authorList>
            <person name="Morgan W.R."/>
            <person name="Tartar A."/>
        </authorList>
    </citation>
    <scope>NUCLEOTIDE SEQUENCE</scope>
    <source>
        <strain evidence="12">ARSEF 373</strain>
    </source>
</reference>
<evidence type="ECO:0000256" key="8">
    <source>
        <dbReference type="ARBA" id="ARBA00022989"/>
    </source>
</evidence>
<feature type="region of interest" description="Disordered" evidence="10">
    <location>
        <begin position="116"/>
        <end position="139"/>
    </location>
</feature>
<reference evidence="12" key="2">
    <citation type="journal article" date="2023" name="Microbiol Resour">
        <title>Decontamination and Annotation of the Draft Genome Sequence of the Oomycete Lagenidium giganteum ARSEF 373.</title>
        <authorList>
            <person name="Morgan W.R."/>
            <person name="Tartar A."/>
        </authorList>
    </citation>
    <scope>NUCLEOTIDE SEQUENCE</scope>
    <source>
        <strain evidence="12">ARSEF 373</strain>
    </source>
</reference>
<evidence type="ECO:0000256" key="4">
    <source>
        <dbReference type="ARBA" id="ARBA00022692"/>
    </source>
</evidence>
<dbReference type="GO" id="GO:0015031">
    <property type="term" value="P:protein transport"/>
    <property type="evidence" value="ECO:0007669"/>
    <property type="project" value="UniProtKB-KW"/>
</dbReference>